<dbReference type="GO" id="GO:0003677">
    <property type="term" value="F:DNA binding"/>
    <property type="evidence" value="ECO:0007669"/>
    <property type="project" value="InterPro"/>
</dbReference>
<dbReference type="InterPro" id="IPR036388">
    <property type="entry name" value="WH-like_DNA-bd_sf"/>
</dbReference>
<accession>A0A098B527</accession>
<sequence>MPKSDNQKSNKEYYLTIDGKKITVTEDVYRVYKQPVWAERKRQEREKRCLISDGKGKTKRCMEDCSKCGHQRTGSTLSLDKFSEDGYELPGAIDVAELVAEKLLFEELAAALDELDPQNKRIAELYGDGMSERQIADKVGLSQRTVNKRKAKIFGQLQQRLKDYR</sequence>
<dbReference type="SUPFAM" id="SSF88659">
    <property type="entry name" value="Sigma3 and sigma4 domains of RNA polymerase sigma factors"/>
    <property type="match status" value="1"/>
</dbReference>
<dbReference type="Pfam" id="PF08281">
    <property type="entry name" value="Sigma70_r4_2"/>
    <property type="match status" value="1"/>
</dbReference>
<evidence type="ECO:0000259" key="1">
    <source>
        <dbReference type="Pfam" id="PF08281"/>
    </source>
</evidence>
<dbReference type="GO" id="GO:0006352">
    <property type="term" value="P:DNA-templated transcription initiation"/>
    <property type="evidence" value="ECO:0007669"/>
    <property type="project" value="InterPro"/>
</dbReference>
<organism evidence="2">
    <name type="scientific">Desulfitobacterium hafniense</name>
    <name type="common">Desulfitobacterium frappieri</name>
    <dbReference type="NCBI Taxonomy" id="49338"/>
    <lineage>
        <taxon>Bacteria</taxon>
        <taxon>Bacillati</taxon>
        <taxon>Bacillota</taxon>
        <taxon>Clostridia</taxon>
        <taxon>Eubacteriales</taxon>
        <taxon>Desulfitobacteriaceae</taxon>
        <taxon>Desulfitobacterium</taxon>
    </lineage>
</organism>
<dbReference type="PRINTS" id="PR00038">
    <property type="entry name" value="HTHLUXR"/>
</dbReference>
<protein>
    <submittedName>
        <fullName evidence="2">Sigma-70 region 4 type 2</fullName>
    </submittedName>
</protein>
<name>A0A098B527_DESHA</name>
<dbReference type="InterPro" id="IPR013324">
    <property type="entry name" value="RNA_pol_sigma_r3/r4-like"/>
</dbReference>
<dbReference type="InterPro" id="IPR013249">
    <property type="entry name" value="RNA_pol_sigma70_r4_t2"/>
</dbReference>
<feature type="domain" description="RNA polymerase sigma factor 70 region 4 type 2" evidence="1">
    <location>
        <begin position="106"/>
        <end position="151"/>
    </location>
</feature>
<dbReference type="RefSeq" id="WP_208926042.1">
    <property type="nucleotide sequence ID" value="NZ_LK996017.1"/>
</dbReference>
<gene>
    <name evidence="2" type="ORF">DPCES_3576</name>
</gene>
<dbReference type="PATRIC" id="fig|49338.4.peg.3840"/>
<dbReference type="GO" id="GO:0016987">
    <property type="term" value="F:sigma factor activity"/>
    <property type="evidence" value="ECO:0007669"/>
    <property type="project" value="InterPro"/>
</dbReference>
<reference evidence="2" key="1">
    <citation type="submission" date="2014-07" db="EMBL/GenBank/DDBJ databases">
        <authorList>
            <person name="Hornung V.Bastian."/>
        </authorList>
    </citation>
    <scope>NUCLEOTIDE SEQUENCE</scope>
    <source>
        <strain evidence="2">PCE-S</strain>
    </source>
</reference>
<dbReference type="Gene3D" id="1.10.10.10">
    <property type="entry name" value="Winged helix-like DNA-binding domain superfamily/Winged helix DNA-binding domain"/>
    <property type="match status" value="1"/>
</dbReference>
<dbReference type="AlphaFoldDB" id="A0A098B527"/>
<dbReference type="EMBL" id="LK996017">
    <property type="protein sequence ID" value="CDX03462.1"/>
    <property type="molecule type" value="Genomic_DNA"/>
</dbReference>
<dbReference type="InterPro" id="IPR000792">
    <property type="entry name" value="Tscrpt_reg_LuxR_C"/>
</dbReference>
<proteinExistence type="predicted"/>
<evidence type="ECO:0000313" key="2">
    <source>
        <dbReference type="EMBL" id="CDX03462.1"/>
    </source>
</evidence>